<organism evidence="11 12">
    <name type="scientific">Solidesulfovibrio carbinolicus</name>
    <dbReference type="NCBI Taxonomy" id="296842"/>
    <lineage>
        <taxon>Bacteria</taxon>
        <taxon>Pseudomonadati</taxon>
        <taxon>Thermodesulfobacteriota</taxon>
        <taxon>Desulfovibrionia</taxon>
        <taxon>Desulfovibrionales</taxon>
        <taxon>Desulfovibrionaceae</taxon>
        <taxon>Solidesulfovibrio</taxon>
    </lineage>
</organism>
<evidence type="ECO:0000256" key="10">
    <source>
        <dbReference type="RuleBase" id="RU000520"/>
    </source>
</evidence>
<dbReference type="PANTHER" id="PTHR11846:SF0">
    <property type="entry name" value="ADENYLOSUCCINATE SYNTHETASE"/>
    <property type="match status" value="1"/>
</dbReference>
<keyword evidence="4 8" id="KW-0547">Nucleotide-binding</keyword>
<reference evidence="11 12" key="1">
    <citation type="submission" date="2018-02" db="EMBL/GenBank/DDBJ databases">
        <title>Genome sequence of Desulfovibrio carbinolicus DSM 3852.</title>
        <authorList>
            <person name="Wilbanks E."/>
            <person name="Skennerton C.T."/>
            <person name="Orphan V.J."/>
        </authorList>
    </citation>
    <scope>NUCLEOTIDE SEQUENCE [LARGE SCALE GENOMIC DNA]</scope>
    <source>
        <strain evidence="11 12">DSM 3852</strain>
    </source>
</reference>
<keyword evidence="3 8" id="KW-0479">Metal-binding</keyword>
<dbReference type="PANTHER" id="PTHR11846">
    <property type="entry name" value="ADENYLOSUCCINATE SYNTHETASE"/>
    <property type="match status" value="1"/>
</dbReference>
<keyword evidence="6 8" id="KW-0460">Magnesium</keyword>
<keyword evidence="8" id="KW-0963">Cytoplasm</keyword>
<feature type="binding site" evidence="8">
    <location>
        <begin position="52"/>
        <end position="54"/>
    </location>
    <ligand>
        <name>GTP</name>
        <dbReference type="ChEBI" id="CHEBI:37565"/>
    </ligand>
</feature>
<dbReference type="AlphaFoldDB" id="A0A4P6HPE7"/>
<evidence type="ECO:0000256" key="6">
    <source>
        <dbReference type="ARBA" id="ARBA00022842"/>
    </source>
</evidence>
<comment type="function">
    <text evidence="8">Plays an important role in the de novo pathway of purine nucleotide biosynthesis. Catalyzes the first committed step in the biosynthesis of AMP from IMP.</text>
</comment>
<protein>
    <recommendedName>
        <fullName evidence="8 10">Adenylosuccinate synthetase</fullName>
        <shortName evidence="8">AMPSase</shortName>
        <shortName evidence="8">AdSS</shortName>
        <ecNumber evidence="8 10">6.3.4.4</ecNumber>
    </recommendedName>
    <alternativeName>
        <fullName evidence="8">IMP--aspartate ligase</fullName>
    </alternativeName>
</protein>
<feature type="binding site" evidence="8">
    <location>
        <position position="156"/>
    </location>
    <ligand>
        <name>IMP</name>
        <dbReference type="ChEBI" id="CHEBI:58053"/>
        <note>ligand shared between dimeric partners</note>
    </ligand>
</feature>
<dbReference type="SUPFAM" id="SSF52540">
    <property type="entry name" value="P-loop containing nucleoside triphosphate hydrolases"/>
    <property type="match status" value="1"/>
</dbReference>
<feature type="binding site" description="in other chain" evidence="8">
    <location>
        <begin position="25"/>
        <end position="28"/>
    </location>
    <ligand>
        <name>IMP</name>
        <dbReference type="ChEBI" id="CHEBI:58053"/>
        <note>ligand shared between dimeric partners</note>
    </ligand>
</feature>
<gene>
    <name evidence="8" type="primary">purA</name>
    <name evidence="11" type="ORF">C3Y92_18785</name>
</gene>
<dbReference type="Gene3D" id="1.10.300.10">
    <property type="entry name" value="Adenylosuccinate Synthetase, subunit A, domain 2"/>
    <property type="match status" value="1"/>
</dbReference>
<dbReference type="GO" id="GO:0005737">
    <property type="term" value="C:cytoplasm"/>
    <property type="evidence" value="ECO:0007669"/>
    <property type="project" value="UniProtKB-SubCell"/>
</dbReference>
<evidence type="ECO:0000256" key="5">
    <source>
        <dbReference type="ARBA" id="ARBA00022755"/>
    </source>
</evidence>
<dbReference type="FunFam" id="3.90.170.10:FF:000001">
    <property type="entry name" value="Adenylosuccinate synthetase"/>
    <property type="match status" value="1"/>
</dbReference>
<feature type="binding site" evidence="8">
    <location>
        <begin position="344"/>
        <end position="346"/>
    </location>
    <ligand>
        <name>GTP</name>
        <dbReference type="ChEBI" id="CHEBI:37565"/>
    </ligand>
</feature>
<dbReference type="EC" id="6.3.4.4" evidence="8 10"/>
<feature type="binding site" evidence="8">
    <location>
        <begin position="426"/>
        <end position="428"/>
    </location>
    <ligand>
        <name>GTP</name>
        <dbReference type="ChEBI" id="CHEBI:37565"/>
    </ligand>
</feature>
<dbReference type="GO" id="GO:0044208">
    <property type="term" value="P:'de novo' AMP biosynthetic process"/>
    <property type="evidence" value="ECO:0007669"/>
    <property type="project" value="UniProtKB-UniRule"/>
</dbReference>
<evidence type="ECO:0000256" key="4">
    <source>
        <dbReference type="ARBA" id="ARBA00022741"/>
    </source>
</evidence>
<feature type="binding site" description="in other chain" evidence="8">
    <location>
        <position position="142"/>
    </location>
    <ligand>
        <name>IMP</name>
        <dbReference type="ChEBI" id="CHEBI:58053"/>
        <note>ligand shared between dimeric partners</note>
    </ligand>
</feature>
<dbReference type="NCBIfam" id="TIGR00184">
    <property type="entry name" value="purA"/>
    <property type="match status" value="1"/>
</dbReference>
<evidence type="ECO:0000313" key="12">
    <source>
        <dbReference type="Proteomes" id="UP000293296"/>
    </source>
</evidence>
<dbReference type="CDD" id="cd03108">
    <property type="entry name" value="AdSS"/>
    <property type="match status" value="1"/>
</dbReference>
<dbReference type="SMART" id="SM00788">
    <property type="entry name" value="Adenylsucc_synt"/>
    <property type="match status" value="1"/>
</dbReference>
<comment type="cofactor">
    <cofactor evidence="8">
        <name>Mg(2+)</name>
        <dbReference type="ChEBI" id="CHEBI:18420"/>
    </cofactor>
    <text evidence="8">Binds 1 Mg(2+) ion per subunit.</text>
</comment>
<keyword evidence="12" id="KW-1185">Reference proteome</keyword>
<feature type="binding site" description="in other chain" evidence="8">
    <location>
        <position position="252"/>
    </location>
    <ligand>
        <name>IMP</name>
        <dbReference type="ChEBI" id="CHEBI:58053"/>
        <note>ligand shared between dimeric partners</note>
    </ligand>
</feature>
<dbReference type="KEGG" id="dcb:C3Y92_18785"/>
<dbReference type="EMBL" id="CP026538">
    <property type="protein sequence ID" value="QAZ69171.1"/>
    <property type="molecule type" value="Genomic_DNA"/>
</dbReference>
<evidence type="ECO:0000256" key="1">
    <source>
        <dbReference type="ARBA" id="ARBA00011738"/>
    </source>
</evidence>
<dbReference type="NCBIfam" id="NF002223">
    <property type="entry name" value="PRK01117.1"/>
    <property type="match status" value="1"/>
</dbReference>
<dbReference type="Gene3D" id="3.90.170.10">
    <property type="entry name" value="Adenylosuccinate Synthetase, subunit A, domain 3"/>
    <property type="match status" value="1"/>
</dbReference>
<dbReference type="GO" id="GO:0004019">
    <property type="term" value="F:adenylosuccinate synthase activity"/>
    <property type="evidence" value="ECO:0007669"/>
    <property type="project" value="UniProtKB-UniRule"/>
</dbReference>
<feature type="binding site" evidence="8">
    <location>
        <begin position="24"/>
        <end position="30"/>
    </location>
    <ligand>
        <name>GTP</name>
        <dbReference type="ChEBI" id="CHEBI:37565"/>
    </ligand>
</feature>
<feature type="active site" description="Proton acceptor" evidence="8">
    <location>
        <position position="25"/>
    </location>
</feature>
<keyword evidence="5 8" id="KW-0658">Purine biosynthesis</keyword>
<dbReference type="PROSITE" id="PS00513">
    <property type="entry name" value="ADENYLOSUCCIN_SYN_2"/>
    <property type="match status" value="1"/>
</dbReference>
<dbReference type="OrthoDB" id="9807553at2"/>
<dbReference type="FunFam" id="1.10.300.10:FF:000001">
    <property type="entry name" value="Adenylosuccinate synthetase"/>
    <property type="match status" value="1"/>
</dbReference>
<feature type="binding site" evidence="8">
    <location>
        <position position="25"/>
    </location>
    <ligand>
        <name>Mg(2+)</name>
        <dbReference type="ChEBI" id="CHEBI:18420"/>
    </ligand>
</feature>
<comment type="similarity">
    <text evidence="8 10">Belongs to the adenylosuccinate synthetase family.</text>
</comment>
<feature type="binding site" description="in other chain" evidence="8">
    <location>
        <position position="237"/>
    </location>
    <ligand>
        <name>IMP</name>
        <dbReference type="ChEBI" id="CHEBI:58053"/>
        <note>ligand shared between dimeric partners</note>
    </ligand>
</feature>
<feature type="binding site" evidence="8">
    <location>
        <position position="52"/>
    </location>
    <ligand>
        <name>Mg(2+)</name>
        <dbReference type="ChEBI" id="CHEBI:18420"/>
    </ligand>
</feature>
<dbReference type="GO" id="GO:0000287">
    <property type="term" value="F:magnesium ion binding"/>
    <property type="evidence" value="ECO:0007669"/>
    <property type="project" value="UniProtKB-UniRule"/>
</dbReference>
<sequence length="438" mass="47149">MGEFPTQQNPGSGRGIVIHGAQWGDEGKGKIVDLLTESAKAVVRFQGGNNAGHTLVVGGEKTIVHLMPSGILHDGKTCLIGNGVVLDPEVLCREMDTLAAQGVDVTPERLTISKKTQVIMPYHRLLDGARETLLAGAKIGTTGRGIGPCYEDKMARIGIRAGDFAYPELLAKKIAKALVEKNTLFTKLYDMPALDPDEVLEQILPVAKRLVPYLGDVSSIIQKTLAAGGDVLFEGAQGTHLDIDHGTYPFVTSSNTVSGQAAAGSGCAPSVLSRVVAVVKAYTTRVGSGPFPTELFGTIGDYLQEKGGEFGATTGRKRRCGWLDLVLLRESARLSGPTDIALTKLDVLSGLFEIKICIGYRYKGKVYEYPPQDEGALEFVEPIYETMPGWEEDLSGITTWEDLPLAAREYVSRIEQSLKTTCSILSVGPDRRQTIIRG</sequence>
<dbReference type="InterPro" id="IPR033128">
    <property type="entry name" value="Adenylosuccin_syn_Lys_AS"/>
</dbReference>
<dbReference type="InterPro" id="IPR042109">
    <property type="entry name" value="Adenylosuccinate_synth_dom1"/>
</dbReference>
<comment type="pathway">
    <text evidence="8 10">Purine metabolism; AMP biosynthesis via de novo pathway; AMP from IMP: step 1/2.</text>
</comment>
<feature type="binding site" description="in other chain" evidence="8">
    <location>
        <begin position="50"/>
        <end position="53"/>
    </location>
    <ligand>
        <name>IMP</name>
        <dbReference type="ChEBI" id="CHEBI:58053"/>
        <note>ligand shared between dimeric partners</note>
    </ligand>
</feature>
<feature type="binding site" description="in other chain" evidence="8">
    <location>
        <position position="316"/>
    </location>
    <ligand>
        <name>IMP</name>
        <dbReference type="ChEBI" id="CHEBI:58053"/>
        <note>ligand shared between dimeric partners</note>
    </ligand>
</feature>
<feature type="binding site" evidence="8">
    <location>
        <position position="318"/>
    </location>
    <ligand>
        <name>GTP</name>
        <dbReference type="ChEBI" id="CHEBI:37565"/>
    </ligand>
</feature>
<dbReference type="PROSITE" id="PS01266">
    <property type="entry name" value="ADENYLOSUCCIN_SYN_1"/>
    <property type="match status" value="1"/>
</dbReference>
<dbReference type="InterPro" id="IPR001114">
    <property type="entry name" value="Adenylosuccinate_synthetase"/>
</dbReference>
<evidence type="ECO:0000256" key="7">
    <source>
        <dbReference type="ARBA" id="ARBA00023134"/>
    </source>
</evidence>
<accession>A0A4P6HPE7</accession>
<dbReference type="GO" id="GO:0046040">
    <property type="term" value="P:IMP metabolic process"/>
    <property type="evidence" value="ECO:0007669"/>
    <property type="project" value="TreeGrafter"/>
</dbReference>
<dbReference type="GO" id="GO:0005525">
    <property type="term" value="F:GTP binding"/>
    <property type="evidence" value="ECO:0007669"/>
    <property type="project" value="UniProtKB-UniRule"/>
</dbReference>
<feature type="active site" evidence="9">
    <location>
        <position position="153"/>
    </location>
</feature>
<evidence type="ECO:0000256" key="3">
    <source>
        <dbReference type="ARBA" id="ARBA00022723"/>
    </source>
</evidence>
<comment type="subunit">
    <text evidence="1 8">Homodimer.</text>
</comment>
<dbReference type="Gene3D" id="3.40.440.10">
    <property type="entry name" value="Adenylosuccinate Synthetase, subunit A, domain 1"/>
    <property type="match status" value="1"/>
</dbReference>
<name>A0A4P6HPE7_9BACT</name>
<comment type="subcellular location">
    <subcellularLocation>
        <location evidence="8">Cytoplasm</location>
    </subcellularLocation>
</comment>
<proteinExistence type="inferred from homology"/>
<dbReference type="Pfam" id="PF00709">
    <property type="entry name" value="Adenylsucc_synt"/>
    <property type="match status" value="1"/>
</dbReference>
<evidence type="ECO:0000256" key="2">
    <source>
        <dbReference type="ARBA" id="ARBA00022598"/>
    </source>
</evidence>
<feature type="active site" description="Proton donor" evidence="8">
    <location>
        <position position="53"/>
    </location>
</feature>
<dbReference type="Proteomes" id="UP000293296">
    <property type="component" value="Chromosome"/>
</dbReference>
<dbReference type="InterPro" id="IPR042110">
    <property type="entry name" value="Adenylosuccinate_synth_dom2"/>
</dbReference>
<dbReference type="InterPro" id="IPR042111">
    <property type="entry name" value="Adenylosuccinate_synth_dom3"/>
</dbReference>
<evidence type="ECO:0000313" key="11">
    <source>
        <dbReference type="EMBL" id="QAZ69171.1"/>
    </source>
</evidence>
<dbReference type="RefSeq" id="WP_129355310.1">
    <property type="nucleotide sequence ID" value="NZ_CP026538.1"/>
</dbReference>
<dbReference type="InterPro" id="IPR018220">
    <property type="entry name" value="Adenylosuccin_syn_GTP-bd"/>
</dbReference>
<evidence type="ECO:0000256" key="8">
    <source>
        <dbReference type="HAMAP-Rule" id="MF_00011"/>
    </source>
</evidence>
<dbReference type="InterPro" id="IPR027417">
    <property type="entry name" value="P-loop_NTPase"/>
</dbReference>
<comment type="catalytic activity">
    <reaction evidence="8 10">
        <text>IMP + L-aspartate + GTP = N(6)-(1,2-dicarboxyethyl)-AMP + GDP + phosphate + 2 H(+)</text>
        <dbReference type="Rhea" id="RHEA:15753"/>
        <dbReference type="ChEBI" id="CHEBI:15378"/>
        <dbReference type="ChEBI" id="CHEBI:29991"/>
        <dbReference type="ChEBI" id="CHEBI:37565"/>
        <dbReference type="ChEBI" id="CHEBI:43474"/>
        <dbReference type="ChEBI" id="CHEBI:57567"/>
        <dbReference type="ChEBI" id="CHEBI:58053"/>
        <dbReference type="ChEBI" id="CHEBI:58189"/>
        <dbReference type="EC" id="6.3.4.4"/>
    </reaction>
</comment>
<keyword evidence="2 8" id="KW-0436">Ligase</keyword>
<keyword evidence="7 8" id="KW-0342">GTP-binding</keyword>
<dbReference type="HAMAP" id="MF_00011">
    <property type="entry name" value="Adenylosucc_synth"/>
    <property type="match status" value="1"/>
</dbReference>
<dbReference type="UniPathway" id="UPA00075">
    <property type="reaction ID" value="UER00335"/>
</dbReference>
<feature type="binding site" evidence="8">
    <location>
        <begin position="312"/>
        <end position="318"/>
    </location>
    <ligand>
        <name>substrate</name>
    </ligand>
</feature>
<evidence type="ECO:0000256" key="9">
    <source>
        <dbReference type="PROSITE-ProRule" id="PRU10134"/>
    </source>
</evidence>